<proteinExistence type="predicted"/>
<evidence type="ECO:0000313" key="4">
    <source>
        <dbReference type="EMBL" id="QEH39272.1"/>
    </source>
</evidence>
<protein>
    <submittedName>
        <fullName evidence="4">Transcriptional activator FtrA</fullName>
    </submittedName>
</protein>
<keyword evidence="5" id="KW-1185">Reference proteome</keyword>
<feature type="domain" description="HTH araC/xylS-type" evidence="3">
    <location>
        <begin position="238"/>
        <end position="336"/>
    </location>
</feature>
<dbReference type="Proteomes" id="UP000324233">
    <property type="component" value="Plasmid pOJF2_1"/>
</dbReference>
<dbReference type="KEGG" id="agv:OJF2_78870"/>
<dbReference type="PANTHER" id="PTHR43436">
    <property type="entry name" value="ARAC-FAMILY TRANSCRIPTIONAL REGULATOR"/>
    <property type="match status" value="1"/>
</dbReference>
<dbReference type="Pfam" id="PF12833">
    <property type="entry name" value="HTH_18"/>
    <property type="match status" value="1"/>
</dbReference>
<dbReference type="GO" id="GO:0003700">
    <property type="term" value="F:DNA-binding transcription factor activity"/>
    <property type="evidence" value="ECO:0007669"/>
    <property type="project" value="InterPro"/>
</dbReference>
<evidence type="ECO:0000259" key="3">
    <source>
        <dbReference type="PROSITE" id="PS01124"/>
    </source>
</evidence>
<dbReference type="PANTHER" id="PTHR43436:SF2">
    <property type="entry name" value="ARAC_XYLS FAMILY TRANSCRIPTIONAL REGULATOR"/>
    <property type="match status" value="1"/>
</dbReference>
<evidence type="ECO:0000313" key="5">
    <source>
        <dbReference type="Proteomes" id="UP000324233"/>
    </source>
</evidence>
<dbReference type="Pfam" id="PF06719">
    <property type="entry name" value="AraC_N"/>
    <property type="match status" value="1"/>
</dbReference>
<dbReference type="EMBL" id="CP042998">
    <property type="protein sequence ID" value="QEH39272.1"/>
    <property type="molecule type" value="Genomic_DNA"/>
</dbReference>
<evidence type="ECO:0000256" key="2">
    <source>
        <dbReference type="ARBA" id="ARBA00023163"/>
    </source>
</evidence>
<evidence type="ECO:0000256" key="1">
    <source>
        <dbReference type="ARBA" id="ARBA00023015"/>
    </source>
</evidence>
<accession>A0A5B9WFC0</accession>
<dbReference type="SUPFAM" id="SSF46689">
    <property type="entry name" value="Homeodomain-like"/>
    <property type="match status" value="2"/>
</dbReference>
<keyword evidence="4" id="KW-0614">Plasmid</keyword>
<dbReference type="Gene3D" id="1.10.10.60">
    <property type="entry name" value="Homeodomain-like"/>
    <property type="match status" value="2"/>
</dbReference>
<reference evidence="4 5" key="1">
    <citation type="submission" date="2019-08" db="EMBL/GenBank/DDBJ databases">
        <title>Deep-cultivation of Planctomycetes and their phenomic and genomic characterization uncovers novel biology.</title>
        <authorList>
            <person name="Wiegand S."/>
            <person name="Jogler M."/>
            <person name="Boedeker C."/>
            <person name="Pinto D."/>
            <person name="Vollmers J."/>
            <person name="Rivas-Marin E."/>
            <person name="Kohn T."/>
            <person name="Peeters S.H."/>
            <person name="Heuer A."/>
            <person name="Rast P."/>
            <person name="Oberbeckmann S."/>
            <person name="Bunk B."/>
            <person name="Jeske O."/>
            <person name="Meyerdierks A."/>
            <person name="Storesund J.E."/>
            <person name="Kallscheuer N."/>
            <person name="Luecker S."/>
            <person name="Lage O.M."/>
            <person name="Pohl T."/>
            <person name="Merkel B.J."/>
            <person name="Hornburger P."/>
            <person name="Mueller R.-W."/>
            <person name="Bruemmer F."/>
            <person name="Labrenz M."/>
            <person name="Spormann A.M."/>
            <person name="Op den Camp H."/>
            <person name="Overmann J."/>
            <person name="Amann R."/>
            <person name="Jetten M.S.M."/>
            <person name="Mascher T."/>
            <person name="Medema M.H."/>
            <person name="Devos D.P."/>
            <person name="Kaster A.-K."/>
            <person name="Ovreas L."/>
            <person name="Rohde M."/>
            <person name="Galperin M.Y."/>
            <person name="Jogler C."/>
        </authorList>
    </citation>
    <scope>NUCLEOTIDE SEQUENCE [LARGE SCALE GENOMIC DNA]</scope>
    <source>
        <strain evidence="4 5">OJF2</strain>
        <plasmid evidence="5">pojf2_1</plasmid>
    </source>
</reference>
<dbReference type="InterPro" id="IPR018060">
    <property type="entry name" value="HTH_AraC"/>
</dbReference>
<dbReference type="AlphaFoldDB" id="A0A5B9WFC0"/>
<keyword evidence="1" id="KW-0805">Transcription regulation</keyword>
<organism evidence="4 5">
    <name type="scientific">Aquisphaera giovannonii</name>
    <dbReference type="NCBI Taxonomy" id="406548"/>
    <lineage>
        <taxon>Bacteria</taxon>
        <taxon>Pseudomonadati</taxon>
        <taxon>Planctomycetota</taxon>
        <taxon>Planctomycetia</taxon>
        <taxon>Isosphaerales</taxon>
        <taxon>Isosphaeraceae</taxon>
        <taxon>Aquisphaera</taxon>
    </lineage>
</organism>
<dbReference type="SMART" id="SM00342">
    <property type="entry name" value="HTH_ARAC"/>
    <property type="match status" value="1"/>
</dbReference>
<dbReference type="InterPro" id="IPR009057">
    <property type="entry name" value="Homeodomain-like_sf"/>
</dbReference>
<name>A0A5B9WFC0_9BACT</name>
<sequence length="344" mass="37456">MGKGTFLQKVCLILSGTGGKAPPFPLFHILIIDGTQNRTSEGEMGSQGDQRRRLSSLLDEVAVDEGMNRTAVEGVTVGRVSKSAPRGPVVYQPKILIVGQGRKRAYLGGEVYQYDPYNYLVLSVPIPAECETEASPEEPLLILAISVEPTMLGEMILEMDEPLIPAAGPTPRGISSSPMTEDLAGAVIRLLECLRSPLDSRMLGAQTVREIVYRVLLGEQGGALRSLASRDEHFARIARVLKHIHAEYASPHSVEGLARKARMSVAAFHHYFKLVTASSPLQYIKRVRLDQARLLMAHDGHNASTAARAVGYESASQFSREFKRLFGVTPVEDAGQTRARLVAG</sequence>
<keyword evidence="2" id="KW-0804">Transcription</keyword>
<geneLocation type="plasmid" evidence="5">
    <name>pojf2_1</name>
</geneLocation>
<dbReference type="GO" id="GO:0043565">
    <property type="term" value="F:sequence-specific DNA binding"/>
    <property type="evidence" value="ECO:0007669"/>
    <property type="project" value="InterPro"/>
</dbReference>
<dbReference type="InterPro" id="IPR009594">
    <property type="entry name" value="Tscrpt_reg_HTH_AraC_N"/>
</dbReference>
<gene>
    <name evidence="4" type="ORF">OJF2_78870</name>
</gene>
<dbReference type="PROSITE" id="PS01124">
    <property type="entry name" value="HTH_ARAC_FAMILY_2"/>
    <property type="match status" value="1"/>
</dbReference>